<gene>
    <name evidence="2" type="ORF">tinsulaeT_12350</name>
</gene>
<name>A0ABQ6GPH8_9GAMM</name>
<feature type="transmembrane region" description="Helical" evidence="1">
    <location>
        <begin position="21"/>
        <end position="40"/>
    </location>
</feature>
<keyword evidence="3" id="KW-1185">Reference proteome</keyword>
<protein>
    <submittedName>
        <fullName evidence="2">Uncharacterized protein</fullName>
    </submittedName>
</protein>
<organism evidence="2 3">
    <name type="scientific">Thalassotalea insulae</name>
    <dbReference type="NCBI Taxonomy" id="2056778"/>
    <lineage>
        <taxon>Bacteria</taxon>
        <taxon>Pseudomonadati</taxon>
        <taxon>Pseudomonadota</taxon>
        <taxon>Gammaproteobacteria</taxon>
        <taxon>Alteromonadales</taxon>
        <taxon>Colwelliaceae</taxon>
        <taxon>Thalassotalea</taxon>
    </lineage>
</organism>
<dbReference type="InterPro" id="IPR046703">
    <property type="entry name" value="DUF6776"/>
</dbReference>
<keyword evidence="1" id="KW-1133">Transmembrane helix</keyword>
<evidence type="ECO:0000313" key="3">
    <source>
        <dbReference type="Proteomes" id="UP001157186"/>
    </source>
</evidence>
<keyword evidence="1" id="KW-0812">Transmembrane</keyword>
<sequence length="251" mass="29497">MSWLAKINLNTVVKRLGTFRSAILLLLLIVISLFSGYRIGNFFHGYQQQTIAQQQQRLENLYATQAEQVRRINTLEVELEVERLASQKSQKLLTEIEQQHFQVKKELAFYEKVMAPEKQADGLVIDNVVISPTTSLDHYRFQVVLVQQRVKKRYAKGYIELSLAGSLNEKPYKLALEKIANIKKEDLNFSFQYFQIIEGEFTLPENFKPEQLLLAAVLPKRKWQKYYRIDENYLWQNVMEKYPQTTSLILD</sequence>
<evidence type="ECO:0000256" key="1">
    <source>
        <dbReference type="SAM" id="Phobius"/>
    </source>
</evidence>
<dbReference type="EMBL" id="BSST01000001">
    <property type="protein sequence ID" value="GLX77895.1"/>
    <property type="molecule type" value="Genomic_DNA"/>
</dbReference>
<evidence type="ECO:0000313" key="2">
    <source>
        <dbReference type="EMBL" id="GLX77895.1"/>
    </source>
</evidence>
<dbReference type="RefSeq" id="WP_284243795.1">
    <property type="nucleotide sequence ID" value="NZ_BSST01000001.1"/>
</dbReference>
<keyword evidence="1" id="KW-0472">Membrane</keyword>
<proteinExistence type="predicted"/>
<reference evidence="2 3" key="1">
    <citation type="submission" date="2023-03" db="EMBL/GenBank/DDBJ databases">
        <title>Draft genome sequence of Thalassotalea insulae KCTC 62186T.</title>
        <authorList>
            <person name="Sawabe T."/>
        </authorList>
    </citation>
    <scope>NUCLEOTIDE SEQUENCE [LARGE SCALE GENOMIC DNA]</scope>
    <source>
        <strain evidence="2 3">KCTC 62186</strain>
    </source>
</reference>
<accession>A0ABQ6GPH8</accession>
<comment type="caution">
    <text evidence="2">The sequence shown here is derived from an EMBL/GenBank/DDBJ whole genome shotgun (WGS) entry which is preliminary data.</text>
</comment>
<dbReference type="Pfam" id="PF20567">
    <property type="entry name" value="DUF6776"/>
    <property type="match status" value="1"/>
</dbReference>
<dbReference type="Proteomes" id="UP001157186">
    <property type="component" value="Unassembled WGS sequence"/>
</dbReference>